<name>A0AAN7HPG6_9PEZI</name>
<feature type="compositionally biased region" description="Low complexity" evidence="1">
    <location>
        <begin position="17"/>
        <end position="27"/>
    </location>
</feature>
<feature type="compositionally biased region" description="Basic residues" evidence="1">
    <location>
        <begin position="331"/>
        <end position="343"/>
    </location>
</feature>
<accession>A0AAN7HPG6</accession>
<feature type="region of interest" description="Disordered" evidence="1">
    <location>
        <begin position="1"/>
        <end position="59"/>
    </location>
</feature>
<evidence type="ECO:0000256" key="1">
    <source>
        <dbReference type="SAM" id="MobiDB-lite"/>
    </source>
</evidence>
<organism evidence="2 3">
    <name type="scientific">Corynascus novoguineensis</name>
    <dbReference type="NCBI Taxonomy" id="1126955"/>
    <lineage>
        <taxon>Eukaryota</taxon>
        <taxon>Fungi</taxon>
        <taxon>Dikarya</taxon>
        <taxon>Ascomycota</taxon>
        <taxon>Pezizomycotina</taxon>
        <taxon>Sordariomycetes</taxon>
        <taxon>Sordariomycetidae</taxon>
        <taxon>Sordariales</taxon>
        <taxon>Chaetomiaceae</taxon>
        <taxon>Corynascus</taxon>
    </lineage>
</organism>
<feature type="compositionally biased region" description="Basic and acidic residues" evidence="1">
    <location>
        <begin position="263"/>
        <end position="276"/>
    </location>
</feature>
<protein>
    <submittedName>
        <fullName evidence="2">Uncharacterized protein</fullName>
    </submittedName>
</protein>
<feature type="compositionally biased region" description="Polar residues" evidence="1">
    <location>
        <begin position="344"/>
        <end position="367"/>
    </location>
</feature>
<feature type="compositionally biased region" description="Acidic residues" evidence="1">
    <location>
        <begin position="316"/>
        <end position="326"/>
    </location>
</feature>
<dbReference type="AlphaFoldDB" id="A0AAN7HPG6"/>
<gene>
    <name evidence="2" type="ORF">C7999DRAFT_14051</name>
</gene>
<feature type="region of interest" description="Disordered" evidence="1">
    <location>
        <begin position="189"/>
        <end position="367"/>
    </location>
</feature>
<proteinExistence type="predicted"/>
<dbReference type="Proteomes" id="UP001303647">
    <property type="component" value="Unassembled WGS sequence"/>
</dbReference>
<evidence type="ECO:0000313" key="3">
    <source>
        <dbReference type="Proteomes" id="UP001303647"/>
    </source>
</evidence>
<dbReference type="EMBL" id="MU857645">
    <property type="protein sequence ID" value="KAK4247923.1"/>
    <property type="molecule type" value="Genomic_DNA"/>
</dbReference>
<reference evidence="2" key="1">
    <citation type="journal article" date="2023" name="Mol. Phylogenet. Evol.">
        <title>Genome-scale phylogeny and comparative genomics of the fungal order Sordariales.</title>
        <authorList>
            <person name="Hensen N."/>
            <person name="Bonometti L."/>
            <person name="Westerberg I."/>
            <person name="Brannstrom I.O."/>
            <person name="Guillou S."/>
            <person name="Cros-Aarteil S."/>
            <person name="Calhoun S."/>
            <person name="Haridas S."/>
            <person name="Kuo A."/>
            <person name="Mondo S."/>
            <person name="Pangilinan J."/>
            <person name="Riley R."/>
            <person name="LaButti K."/>
            <person name="Andreopoulos B."/>
            <person name="Lipzen A."/>
            <person name="Chen C."/>
            <person name="Yan M."/>
            <person name="Daum C."/>
            <person name="Ng V."/>
            <person name="Clum A."/>
            <person name="Steindorff A."/>
            <person name="Ohm R.A."/>
            <person name="Martin F."/>
            <person name="Silar P."/>
            <person name="Natvig D.O."/>
            <person name="Lalanne C."/>
            <person name="Gautier V."/>
            <person name="Ament-Velasquez S.L."/>
            <person name="Kruys A."/>
            <person name="Hutchinson M.I."/>
            <person name="Powell A.J."/>
            <person name="Barry K."/>
            <person name="Miller A.N."/>
            <person name="Grigoriev I.V."/>
            <person name="Debuchy R."/>
            <person name="Gladieux P."/>
            <person name="Hiltunen Thoren M."/>
            <person name="Johannesson H."/>
        </authorList>
    </citation>
    <scope>NUCLEOTIDE SEQUENCE</scope>
    <source>
        <strain evidence="2">CBS 359.72</strain>
    </source>
</reference>
<reference evidence="2" key="2">
    <citation type="submission" date="2023-05" db="EMBL/GenBank/DDBJ databases">
        <authorList>
            <consortium name="Lawrence Berkeley National Laboratory"/>
            <person name="Steindorff A."/>
            <person name="Hensen N."/>
            <person name="Bonometti L."/>
            <person name="Westerberg I."/>
            <person name="Brannstrom I.O."/>
            <person name="Guillou S."/>
            <person name="Cros-Aarteil S."/>
            <person name="Calhoun S."/>
            <person name="Haridas S."/>
            <person name="Kuo A."/>
            <person name="Mondo S."/>
            <person name="Pangilinan J."/>
            <person name="Riley R."/>
            <person name="Labutti K."/>
            <person name="Andreopoulos B."/>
            <person name="Lipzen A."/>
            <person name="Chen C."/>
            <person name="Yanf M."/>
            <person name="Daum C."/>
            <person name="Ng V."/>
            <person name="Clum A."/>
            <person name="Ohm R."/>
            <person name="Martin F."/>
            <person name="Silar P."/>
            <person name="Natvig D."/>
            <person name="Lalanne C."/>
            <person name="Gautier V."/>
            <person name="Ament-Velasquez S.L."/>
            <person name="Kruys A."/>
            <person name="Hutchinson M.I."/>
            <person name="Powell A.J."/>
            <person name="Barry K."/>
            <person name="Miller A.N."/>
            <person name="Grigoriev I.V."/>
            <person name="Debuchy R."/>
            <person name="Gladieux P."/>
            <person name="Thoren M.H."/>
            <person name="Johannesson H."/>
        </authorList>
    </citation>
    <scope>NUCLEOTIDE SEQUENCE</scope>
    <source>
        <strain evidence="2">CBS 359.72</strain>
    </source>
</reference>
<comment type="caution">
    <text evidence="2">The sequence shown here is derived from an EMBL/GenBank/DDBJ whole genome shotgun (WGS) entry which is preliminary data.</text>
</comment>
<feature type="compositionally biased region" description="Pro residues" evidence="1">
    <location>
        <begin position="28"/>
        <end position="45"/>
    </location>
</feature>
<sequence>MPRQLPWLVGPRATKQASSRPKAAAASPAPPPSLSPAPSHRPSPIPKIEETRDRPRESRRSLFMIEGINHDDQYRMVEDEFLAVAGEFTRHLHTAEYQRLKGLAKSQNAETIQNISRPVTEEMTNLVKRRHAALDTASKQREGIAKTLSKRAASADTEENEPQRQVATSLQGLMDSPRKRIVPLTSIINSRPGSSYRVGADANPSKRRSDWHGTLGVKRNHSVAMPSRTNRWPSLEPKSEPSTESDEDDLDGQFHGPLRHSLHRPEPGEPANERPRAPRPMPKSSSPRNPFLETTSTRLQTLAHGTSASEQIATPIDDDDDDDDDDPLSRLRARRAEQKRRRQNQTQGSNTKMSDTQEATINSIPFL</sequence>
<feature type="compositionally biased region" description="Basic and acidic residues" evidence="1">
    <location>
        <begin position="47"/>
        <end position="59"/>
    </location>
</feature>
<keyword evidence="3" id="KW-1185">Reference proteome</keyword>
<evidence type="ECO:0000313" key="2">
    <source>
        <dbReference type="EMBL" id="KAK4247923.1"/>
    </source>
</evidence>
<feature type="compositionally biased region" description="Polar residues" evidence="1">
    <location>
        <begin position="283"/>
        <end position="312"/>
    </location>
</feature>